<gene>
    <name evidence="1" type="ORF">SAMN04488042_101666</name>
</gene>
<reference evidence="1 2" key="1">
    <citation type="submission" date="2016-10" db="EMBL/GenBank/DDBJ databases">
        <authorList>
            <person name="de Groot N.N."/>
        </authorList>
    </citation>
    <scope>NUCLEOTIDE SEQUENCE [LARGE SCALE GENOMIC DNA]</scope>
    <source>
        <strain evidence="1 2">DSM 15283</strain>
    </source>
</reference>
<evidence type="ECO:0000313" key="1">
    <source>
        <dbReference type="EMBL" id="SFL55539.1"/>
    </source>
</evidence>
<evidence type="ECO:0000313" key="2">
    <source>
        <dbReference type="Proteomes" id="UP000199144"/>
    </source>
</evidence>
<organism evidence="1 2">
    <name type="scientific">Shimia aestuarii</name>
    <dbReference type="NCBI Taxonomy" id="254406"/>
    <lineage>
        <taxon>Bacteria</taxon>
        <taxon>Pseudomonadati</taxon>
        <taxon>Pseudomonadota</taxon>
        <taxon>Alphaproteobacteria</taxon>
        <taxon>Rhodobacterales</taxon>
        <taxon>Roseobacteraceae</taxon>
    </lineage>
</organism>
<dbReference type="STRING" id="254406.SAMN04488042_101666"/>
<accession>A0A1I4IMA0</accession>
<name>A0A1I4IMA0_9RHOB</name>
<sequence length="61" mass="6847">MGFKYPIQLIESLVSTFERVQMIVGVSVKRVVDTHGCPFKIRGHPAQHNVAFSYVSHFSGL</sequence>
<dbReference type="Proteomes" id="UP000199144">
    <property type="component" value="Unassembled WGS sequence"/>
</dbReference>
<protein>
    <submittedName>
        <fullName evidence="1">Uncharacterized protein</fullName>
    </submittedName>
</protein>
<dbReference type="AlphaFoldDB" id="A0A1I4IMA0"/>
<keyword evidence="2" id="KW-1185">Reference proteome</keyword>
<dbReference type="EMBL" id="FOTQ01000001">
    <property type="protein sequence ID" value="SFL55539.1"/>
    <property type="molecule type" value="Genomic_DNA"/>
</dbReference>
<proteinExistence type="predicted"/>